<keyword evidence="1" id="KW-0175">Coiled coil</keyword>
<dbReference type="Gene3D" id="3.40.50.150">
    <property type="entry name" value="Vaccinia Virus protein VP39"/>
    <property type="match status" value="1"/>
</dbReference>
<organism evidence="4 5">
    <name type="scientific">Flavobacterium cerinum</name>
    <dbReference type="NCBI Taxonomy" id="2502784"/>
    <lineage>
        <taxon>Bacteria</taxon>
        <taxon>Pseudomonadati</taxon>
        <taxon>Bacteroidota</taxon>
        <taxon>Flavobacteriia</taxon>
        <taxon>Flavobacteriales</taxon>
        <taxon>Flavobacteriaceae</taxon>
        <taxon>Flavobacterium</taxon>
    </lineage>
</organism>
<dbReference type="InterPro" id="IPR001650">
    <property type="entry name" value="Helicase_C-like"/>
</dbReference>
<dbReference type="InterPro" id="IPR014001">
    <property type="entry name" value="Helicase_ATP-bd"/>
</dbReference>
<dbReference type="GO" id="GO:0008168">
    <property type="term" value="F:methyltransferase activity"/>
    <property type="evidence" value="ECO:0007669"/>
    <property type="project" value="UniProtKB-KW"/>
</dbReference>
<dbReference type="PANTHER" id="PTHR41313">
    <property type="entry name" value="ADENINE-SPECIFIC METHYLTRANSFERASE"/>
    <property type="match status" value="1"/>
</dbReference>
<evidence type="ECO:0000259" key="3">
    <source>
        <dbReference type="PROSITE" id="PS51194"/>
    </source>
</evidence>
<evidence type="ECO:0000313" key="4">
    <source>
        <dbReference type="EMBL" id="UUC44195.1"/>
    </source>
</evidence>
<sequence>MAYNISKKLAGNITAIKIALAWDGQRTLTGEDIEQLRKYAGFGGIKVILYPPTTKEEWNVLGATQNDLKYFDQICELHNLLREQFDETEYRNIVNSLKESVLTAFYTPEVVPRVLFEVMHQNEVRPKRIYDPSAGSGIFVDGAIKAFPNLEHITAVEKDLLTGKILGAINFHHGVESQTHVCGVEEAPANDNGTYDLVVSNIPFGNFKVYDPQIRNSDLTGRIHNYFFAKGLDKLAEGGLMAYITTDAFLNTPSNMEVRKYLFERADFVALAVMPDNLMLETGNTEAPNHLLIVQKNSNKEALSQEERQLIVSDKVQGTTGSYYQNAFISENLEELRVGDQMQEGSNQYGKTSMCFTQSGDIASIEKTLNEVLDLGFLRWEGLDRFKASLDKIPKVEVKESRGKFTYLPMPENGNNQFVGQLGLFDMVPADNINRASAYINVLDETVVDKQSARLISTLRTTDNRSHEAAVLIAAKDNKGRYLFKLYSNVKELNNFSANWMVGGLVNHEMRSLSLQLAKFEHSYIYEGDRSLEHFFAVQQNPASFFFTPIKPFYQDGILVSSAGNIGILENVNQDHNRANFKDLHLVGNRDFYLHYILLRDNYFALSERELSGEIVDDLFRAKTNETYESFVANYGQLNLPANRKRILEDRAMGHTVLSSLERREGEKFVKSDILTQSIVKIEEQFRTDDPVEALARSLNDTGKVDLDFIRTAMGLSEEGVVLALEQHIYLNPNGNVWETRDKYLSGNVLEKLHEAREAAKLQADNIHYQRSLEAIEAIQPERIPFDLLDFNLGERWIPEAYYSQFADELFDAKTKVYFFQSMDCFKVEVGHNTKVDREYAIFPKSGRTMYGYTLLEHALENTAPFFTYEVKTIDGTVRLPDNDAIQIAHQKVEQIRNNFISWLGELPDEKKKELEDLYNDTYNCYVLREYDGSHLNFPGLDRKALGIDDLYSSQKDAVWRIMQNRGGLIDHEVGLGKTLTMIVASQEMKRLGIVQKPVIAALKANVGDIAETYRKAYPKARILYPSDGDFEPKNRVRLFHEIKNNNWDCVIMTHDQFGKIPQSLEIQMEILENELDNIERDLDTVKSIGGDISKKMLKGLEIRKKNQAIKLKEVQDRIMSKKDEGIDLKTMGVDHALVDESHKFKNLTFTTRHNRVAGIGNMEGSQKALNMLFSVRQFQKMYNSDLCATLLSGTPISNSLTEMYLIFKLQRPREMRRLGIENFDAWAAVYAKKTTDFEFSVTNEIVAKERFRHFIKVPELAMFYNEITDYKTAKHINLDRPEIDEVLVNIKPTPEQDDFIVRLMEFARTGDGTLIGRGALSDSEDKGRMLLATNCAKKMAVDMRLIDEDLYSDHPNNKINTAARNIAEIYRESTVHKGTQIVFCDIGTPKPGQFNVYDELKDKLLRDFDIPAHEITFIHDSDWDGSKKKNLFRKMNDGDIRVLIGSTEKAGTGLNVQRRIVAMHHLDIPWKPSELDQRNGRGARQGNIIARDFYNNKVRNFIYATEKSLDNYKFNLLKNKQTFISQMKNCELSVRTIDEGAMDEKSGMNFSEYIAILSGDTSLLEKTKLEKKVAVLEGLKTSHFRELSRHRTSLESLTKEQGKDIETYEKLSADLVFYQKQLQFEKDGSKANLIQMVGLKTNDAEIIGAHVIDLYKNWKPKTGDPDVQKIGSLYGFDLYIRRQEDFFADNVREAFTVNFFAQRGSDGIKYTYNQGHPNVDNDKIAARHFLNAIDRVENLSSKYERELRKYEEEIPKLKQLCSRAFLQDNELQTLKMELSNIEREIAININRKRLAENGIVEEAMVVETDKTEQHAQKAQVMNVVTGQQQQRIGQRVRF</sequence>
<dbReference type="InterPro" id="IPR027417">
    <property type="entry name" value="P-loop_NTPase"/>
</dbReference>
<dbReference type="SUPFAM" id="SSF53335">
    <property type="entry name" value="S-adenosyl-L-methionine-dependent methyltransferases"/>
    <property type="match status" value="1"/>
</dbReference>
<keyword evidence="4" id="KW-0808">Transferase</keyword>
<dbReference type="PRINTS" id="PR00507">
    <property type="entry name" value="N12N6MTFRASE"/>
</dbReference>
<dbReference type="Proteomes" id="UP001059844">
    <property type="component" value="Chromosome"/>
</dbReference>
<name>A0ABY5IPM6_9FLAO</name>
<evidence type="ECO:0000259" key="2">
    <source>
        <dbReference type="PROSITE" id="PS51192"/>
    </source>
</evidence>
<dbReference type="PANTHER" id="PTHR41313:SF1">
    <property type="entry name" value="DNA METHYLASE ADENINE-SPECIFIC DOMAIN-CONTAINING PROTEIN"/>
    <property type="match status" value="1"/>
</dbReference>
<feature type="domain" description="Helicase ATP-binding" evidence="2">
    <location>
        <begin position="959"/>
        <end position="1214"/>
    </location>
</feature>
<evidence type="ECO:0000313" key="5">
    <source>
        <dbReference type="Proteomes" id="UP001059844"/>
    </source>
</evidence>
<dbReference type="PROSITE" id="PS51192">
    <property type="entry name" value="HELICASE_ATP_BIND_1"/>
    <property type="match status" value="1"/>
</dbReference>
<feature type="domain" description="Helicase C-terminal" evidence="3">
    <location>
        <begin position="1366"/>
        <end position="1539"/>
    </location>
</feature>
<keyword evidence="4" id="KW-0489">Methyltransferase</keyword>
<reference evidence="4" key="1">
    <citation type="submission" date="2022-07" db="EMBL/GenBank/DDBJ databases">
        <title>Isolation, identification, and degradation of a PFOSA degrading strain from sewage treatment plant.</title>
        <authorList>
            <person name="Zhang L."/>
            <person name="Huo Y."/>
        </authorList>
    </citation>
    <scope>NUCLEOTIDE SEQUENCE</scope>
    <source>
        <strain evidence="4">C1</strain>
    </source>
</reference>
<dbReference type="PROSITE" id="PS51194">
    <property type="entry name" value="HELICASE_CTER"/>
    <property type="match status" value="1"/>
</dbReference>
<dbReference type="InterPro" id="IPR052933">
    <property type="entry name" value="DNA_Protect_Modify"/>
</dbReference>
<dbReference type="SMART" id="SM00490">
    <property type="entry name" value="HELICc"/>
    <property type="match status" value="1"/>
</dbReference>
<dbReference type="CDD" id="cd02440">
    <property type="entry name" value="AdoMet_MTases"/>
    <property type="match status" value="1"/>
</dbReference>
<dbReference type="InterPro" id="IPR029063">
    <property type="entry name" value="SAM-dependent_MTases_sf"/>
</dbReference>
<dbReference type="EMBL" id="CP101751">
    <property type="protein sequence ID" value="UUC44195.1"/>
    <property type="molecule type" value="Genomic_DNA"/>
</dbReference>
<feature type="coiled-coil region" evidence="1">
    <location>
        <begin position="1062"/>
        <end position="1125"/>
    </location>
</feature>
<dbReference type="Gene3D" id="3.40.50.300">
    <property type="entry name" value="P-loop containing nucleotide triphosphate hydrolases"/>
    <property type="match status" value="2"/>
</dbReference>
<gene>
    <name evidence="4" type="ORF">NOX80_11180</name>
</gene>
<dbReference type="GO" id="GO:0032259">
    <property type="term" value="P:methylation"/>
    <property type="evidence" value="ECO:0007669"/>
    <property type="project" value="UniProtKB-KW"/>
</dbReference>
<feature type="coiled-coil region" evidence="1">
    <location>
        <begin position="1734"/>
        <end position="1792"/>
    </location>
</feature>
<protein>
    <submittedName>
        <fullName evidence="4">DNA methylase</fullName>
    </submittedName>
</protein>
<evidence type="ECO:0000256" key="1">
    <source>
        <dbReference type="SAM" id="Coils"/>
    </source>
</evidence>
<dbReference type="SUPFAM" id="SSF52540">
    <property type="entry name" value="P-loop containing nucleoside triphosphate hydrolases"/>
    <property type="match status" value="2"/>
</dbReference>
<accession>A0ABY5IPM6</accession>
<keyword evidence="5" id="KW-1185">Reference proteome</keyword>
<proteinExistence type="predicted"/>
<dbReference type="Pfam" id="PF00271">
    <property type="entry name" value="Helicase_C"/>
    <property type="match status" value="1"/>
</dbReference>
<dbReference type="RefSeq" id="WP_256549866.1">
    <property type="nucleotide sequence ID" value="NZ_CP101751.1"/>
</dbReference>
<dbReference type="SMART" id="SM00487">
    <property type="entry name" value="DEXDc"/>
    <property type="match status" value="1"/>
</dbReference>